<dbReference type="AlphaFoldDB" id="A0A0L7KNQ9"/>
<feature type="region of interest" description="Disordered" evidence="1">
    <location>
        <begin position="619"/>
        <end position="639"/>
    </location>
</feature>
<feature type="compositionally biased region" description="Polar residues" evidence="1">
    <location>
        <begin position="374"/>
        <end position="388"/>
    </location>
</feature>
<feature type="region of interest" description="Disordered" evidence="1">
    <location>
        <begin position="234"/>
        <end position="327"/>
    </location>
</feature>
<protein>
    <submittedName>
        <fullName evidence="2">Uncharacterized protein</fullName>
    </submittedName>
</protein>
<keyword evidence="3" id="KW-1185">Reference proteome</keyword>
<feature type="compositionally biased region" description="Low complexity" evidence="1">
    <location>
        <begin position="125"/>
        <end position="157"/>
    </location>
</feature>
<evidence type="ECO:0000313" key="3">
    <source>
        <dbReference type="Proteomes" id="UP000037510"/>
    </source>
</evidence>
<feature type="compositionally biased region" description="Polar residues" evidence="1">
    <location>
        <begin position="163"/>
        <end position="175"/>
    </location>
</feature>
<feature type="compositionally biased region" description="Low complexity" evidence="1">
    <location>
        <begin position="16"/>
        <end position="45"/>
    </location>
</feature>
<feature type="region of interest" description="Disordered" evidence="1">
    <location>
        <begin position="1"/>
        <end position="45"/>
    </location>
</feature>
<feature type="compositionally biased region" description="Low complexity" evidence="1">
    <location>
        <begin position="728"/>
        <end position="739"/>
    </location>
</feature>
<evidence type="ECO:0000313" key="2">
    <source>
        <dbReference type="EMBL" id="KOB64691.1"/>
    </source>
</evidence>
<feature type="compositionally biased region" description="Polar residues" evidence="1">
    <location>
        <begin position="234"/>
        <end position="258"/>
    </location>
</feature>
<feature type="compositionally biased region" description="Basic and acidic residues" evidence="1">
    <location>
        <begin position="811"/>
        <end position="822"/>
    </location>
</feature>
<feature type="region of interest" description="Disordered" evidence="1">
    <location>
        <begin position="124"/>
        <end position="195"/>
    </location>
</feature>
<feature type="compositionally biased region" description="Polar residues" evidence="1">
    <location>
        <begin position="715"/>
        <end position="727"/>
    </location>
</feature>
<feature type="non-terminal residue" evidence="2">
    <location>
        <position position="1068"/>
    </location>
</feature>
<reference evidence="2 3" key="1">
    <citation type="journal article" date="2015" name="Genome Biol. Evol.">
        <title>The genome of winter moth (Operophtera brumata) provides a genomic perspective on sexual dimorphism and phenology.</title>
        <authorList>
            <person name="Derks M.F."/>
            <person name="Smit S."/>
            <person name="Salis L."/>
            <person name="Schijlen E."/>
            <person name="Bossers A."/>
            <person name="Mateman C."/>
            <person name="Pijl A.S."/>
            <person name="de Ridder D."/>
            <person name="Groenen M.A."/>
            <person name="Visser M.E."/>
            <person name="Megens H.J."/>
        </authorList>
    </citation>
    <scope>NUCLEOTIDE SEQUENCE [LARGE SCALE GENOMIC DNA]</scope>
    <source>
        <strain evidence="2">WM2013NL</strain>
        <tissue evidence="2">Head and thorax</tissue>
    </source>
</reference>
<evidence type="ECO:0000256" key="1">
    <source>
        <dbReference type="SAM" id="MobiDB-lite"/>
    </source>
</evidence>
<feature type="compositionally biased region" description="Basic and acidic residues" evidence="1">
    <location>
        <begin position="619"/>
        <end position="632"/>
    </location>
</feature>
<feature type="region of interest" description="Disordered" evidence="1">
    <location>
        <begin position="786"/>
        <end position="822"/>
    </location>
</feature>
<feature type="region of interest" description="Disordered" evidence="1">
    <location>
        <begin position="436"/>
        <end position="528"/>
    </location>
</feature>
<feature type="compositionally biased region" description="Polar residues" evidence="1">
    <location>
        <begin position="271"/>
        <end position="295"/>
    </location>
</feature>
<sequence length="1068" mass="119981">MTIKNKKNKQSKTSEVTSSKASTSVQKSSTSTSVQSSSSSLQKVSSGKKITYIDVKVEEDDPLMITDVTDHASISGSTVSELYNSHPHYIITEAPSMSDLSQIRHNVSDMAQSTTGDYVSNSMLQESSTSHQQSSNSETFQSSTSSVQQTGTSQNQSFDRTTDSQVRNQTLNTGFIDSAGGNVSGSNTNYTTRSRNANASNNFLESERENLIAQTQTGSSTLANDQKNVGQRENVTFQNSPDPSTRNQTVKSNASNFYQVDAGSLDKNRDNVPSLNSPEPSTRNQTVKSNASNFYQVDAGPLDKNVKSYSSTSQTNESKSSTIAKSTSSSYVVEIVDGKERIIDQSKREWGDTQDSSTKEAYASVSGTDIKPQSVHSIQNRDMQSNYDTGKDGKNPTSGMTLKQDSKLIKDGSEVTKHASMITEKDNVKHQQYIQEQLTDEQRQSRITSDNYSINQTNRDNTRNVNNSQRPFTDQKRNITADDYTQSTVSSDTQNINQTNRSTTENITSTQHTSTDQSRNVSKTESVENVNTNRQTVNDKRTNVNKTDSSNFYGYDSTIQNELRKVGDILQVNDTENLNFSTKIMKSNTSSAQQASKSSYRIEVVDGKEVVVDSTHREWGDSKDHSTHEKSHNVSGTGIKPQHEYTRHVLDKESHYDTGKDGVPKSSSQISEESVLYKDGKKIASTSNAYLGDFTKKKAIAEHVTDTDDVHNRNIQDTNISTDSNIYSTTHQSSSTDSQSHVRDTKDTTKTTEFLTTEKQNISKQTTDSQTKDTLTSYDRSTGTWNGKFTYETDEDRPKKPKQVSPFGKPEQPRHHLKRQDTEENIILSSRDIKDFTSISDLRKIIESTQTRKDVKVSNNNIVIKRNIDDRVLKEIIETVKKYPFKRIEKVSFGTKINEDVKDLYEGIDSEETTVVTTSSGDTIRKAFEIEKNRSQVEVTRYITENGITRKITTYEEPKEDDKIKTDVFVDKSKIDFRNLRDVQTTEDVIREYDVVDRAITDTTREDHTFVSTVYDEKITDDRKTVRDDRTTIEETVYIDETKPRHGGPKKPEKTVHKEQCICEICTC</sequence>
<feature type="region of interest" description="Disordered" evidence="1">
    <location>
        <begin position="346"/>
        <end position="402"/>
    </location>
</feature>
<feature type="compositionally biased region" description="Low complexity" evidence="1">
    <location>
        <begin position="308"/>
        <end position="327"/>
    </location>
</feature>
<organism evidence="2 3">
    <name type="scientific">Operophtera brumata</name>
    <name type="common">Winter moth</name>
    <name type="synonym">Phalaena brumata</name>
    <dbReference type="NCBI Taxonomy" id="104452"/>
    <lineage>
        <taxon>Eukaryota</taxon>
        <taxon>Metazoa</taxon>
        <taxon>Ecdysozoa</taxon>
        <taxon>Arthropoda</taxon>
        <taxon>Hexapoda</taxon>
        <taxon>Insecta</taxon>
        <taxon>Pterygota</taxon>
        <taxon>Neoptera</taxon>
        <taxon>Endopterygota</taxon>
        <taxon>Lepidoptera</taxon>
        <taxon>Glossata</taxon>
        <taxon>Ditrysia</taxon>
        <taxon>Geometroidea</taxon>
        <taxon>Geometridae</taxon>
        <taxon>Larentiinae</taxon>
        <taxon>Operophtera</taxon>
    </lineage>
</organism>
<comment type="caution">
    <text evidence="2">The sequence shown here is derived from an EMBL/GenBank/DDBJ whole genome shotgun (WGS) entry which is preliminary data.</text>
</comment>
<proteinExistence type="predicted"/>
<feature type="compositionally biased region" description="Polar residues" evidence="1">
    <location>
        <begin position="184"/>
        <end position="195"/>
    </location>
</feature>
<gene>
    <name evidence="2" type="ORF">OBRU01_23817</name>
</gene>
<feature type="compositionally biased region" description="Polar residues" evidence="1">
    <location>
        <begin position="445"/>
        <end position="472"/>
    </location>
</feature>
<dbReference type="Proteomes" id="UP000037510">
    <property type="component" value="Unassembled WGS sequence"/>
</dbReference>
<feature type="compositionally biased region" description="Polar residues" evidence="1">
    <location>
        <begin position="483"/>
        <end position="528"/>
    </location>
</feature>
<name>A0A0L7KNQ9_OPEBR</name>
<feature type="compositionally biased region" description="Basic residues" evidence="1">
    <location>
        <begin position="1"/>
        <end position="10"/>
    </location>
</feature>
<dbReference type="EMBL" id="JTDY01008187">
    <property type="protein sequence ID" value="KOB64691.1"/>
    <property type="molecule type" value="Genomic_DNA"/>
</dbReference>
<feature type="compositionally biased region" description="Basic and acidic residues" evidence="1">
    <location>
        <begin position="740"/>
        <end position="750"/>
    </location>
</feature>
<feature type="region of interest" description="Disordered" evidence="1">
    <location>
        <begin position="714"/>
        <end position="751"/>
    </location>
</feature>
<accession>A0A0L7KNQ9</accession>